<proteinExistence type="predicted"/>
<keyword evidence="1" id="KW-0812">Transmembrane</keyword>
<evidence type="ECO:0000313" key="3">
    <source>
        <dbReference type="Proteomes" id="UP000199759"/>
    </source>
</evidence>
<dbReference type="EMBL" id="FNHG01000004">
    <property type="protein sequence ID" value="SDM03587.1"/>
    <property type="molecule type" value="Genomic_DNA"/>
</dbReference>
<dbReference type="STRING" id="144026.SAMN04488568_10479"/>
<feature type="transmembrane region" description="Helical" evidence="1">
    <location>
        <begin position="76"/>
        <end position="94"/>
    </location>
</feature>
<dbReference type="Proteomes" id="UP000199759">
    <property type="component" value="Unassembled WGS sequence"/>
</dbReference>
<accession>A0A1G9PZD1</accession>
<evidence type="ECO:0000256" key="1">
    <source>
        <dbReference type="SAM" id="Phobius"/>
    </source>
</evidence>
<dbReference type="RefSeq" id="WP_091767770.1">
    <property type="nucleotide sequence ID" value="NZ_FNHG01000004.1"/>
</dbReference>
<protein>
    <submittedName>
        <fullName evidence="2">Uncharacterized protein</fullName>
    </submittedName>
</protein>
<name>A0A1G9PZD1_9PROT</name>
<feature type="transmembrane region" description="Helical" evidence="1">
    <location>
        <begin position="106"/>
        <end position="125"/>
    </location>
</feature>
<sequence>MEPAVRRYLVHFGGAMLGYTALLFASVSVLNTYELAPLWRGGLALLPVLPGLYGLHAVMVFYHSRDEFKRRIISESMLISALLTGFACFAYGFVEGAVDLPSISLVWVLPVMVGLSGLVGCILRWRYA</sequence>
<dbReference type="OrthoDB" id="7631941at2"/>
<evidence type="ECO:0000313" key="2">
    <source>
        <dbReference type="EMBL" id="SDM03587.1"/>
    </source>
</evidence>
<keyword evidence="1" id="KW-0472">Membrane</keyword>
<feature type="transmembrane region" description="Helical" evidence="1">
    <location>
        <begin position="42"/>
        <end position="64"/>
    </location>
</feature>
<gene>
    <name evidence="2" type="ORF">SAMN04488568_10479</name>
</gene>
<keyword evidence="3" id="KW-1185">Reference proteome</keyword>
<feature type="transmembrane region" description="Helical" evidence="1">
    <location>
        <begin position="12"/>
        <end position="30"/>
    </location>
</feature>
<keyword evidence="1" id="KW-1133">Transmembrane helix</keyword>
<organism evidence="2 3">
    <name type="scientific">Maricaulis salignorans</name>
    <dbReference type="NCBI Taxonomy" id="144026"/>
    <lineage>
        <taxon>Bacteria</taxon>
        <taxon>Pseudomonadati</taxon>
        <taxon>Pseudomonadota</taxon>
        <taxon>Alphaproteobacteria</taxon>
        <taxon>Maricaulales</taxon>
        <taxon>Maricaulaceae</taxon>
        <taxon>Maricaulis</taxon>
    </lineage>
</organism>
<dbReference type="AlphaFoldDB" id="A0A1G9PZD1"/>
<reference evidence="2 3" key="1">
    <citation type="submission" date="2016-10" db="EMBL/GenBank/DDBJ databases">
        <authorList>
            <person name="de Groot N.N."/>
        </authorList>
    </citation>
    <scope>NUCLEOTIDE SEQUENCE [LARGE SCALE GENOMIC DNA]</scope>
    <source>
        <strain evidence="2 3">DSM 16077</strain>
    </source>
</reference>